<reference evidence="2 3" key="1">
    <citation type="submission" date="2020-08" db="EMBL/GenBank/DDBJ databases">
        <title>Genomic Encyclopedia of Type Strains, Phase III (KMG-III): the genomes of soil and plant-associated and newly described type strains.</title>
        <authorList>
            <person name="Whitman W."/>
        </authorList>
    </citation>
    <scope>NUCLEOTIDE SEQUENCE [LARGE SCALE GENOMIC DNA]</scope>
    <source>
        <strain evidence="2 3">CECT 3237</strain>
    </source>
</reference>
<comment type="caution">
    <text evidence="2">The sequence shown here is derived from an EMBL/GenBank/DDBJ whole genome shotgun (WGS) entry which is preliminary data.</text>
</comment>
<proteinExistence type="predicted"/>
<protein>
    <recommendedName>
        <fullName evidence="4">Secreted protein</fullName>
    </recommendedName>
</protein>
<dbReference type="RefSeq" id="WP_184588924.1">
    <property type="nucleotide sequence ID" value="NZ_BMUP01000001.1"/>
</dbReference>
<sequence>MRFRALGVAAAAAGALAVTAAPAGAAQNWQAVSTNSTWHCGAYKTHKVSDHVKFKVCAVINGSRYGQAVLVVQNAASVAVSISGAVSGNFGSNVDCAGFTLDAGFTRGCLAPTKYVGNESIFVVAGRLRLNGVDDWYYDTEFYVP</sequence>
<dbReference type="AlphaFoldDB" id="A0A7W5F033"/>
<evidence type="ECO:0000313" key="3">
    <source>
        <dbReference type="Proteomes" id="UP000572907"/>
    </source>
</evidence>
<dbReference type="Proteomes" id="UP000572907">
    <property type="component" value="Unassembled WGS sequence"/>
</dbReference>
<dbReference type="EMBL" id="JACHXE010000001">
    <property type="protein sequence ID" value="MBB3075045.1"/>
    <property type="molecule type" value="Genomic_DNA"/>
</dbReference>
<evidence type="ECO:0000256" key="1">
    <source>
        <dbReference type="SAM" id="SignalP"/>
    </source>
</evidence>
<evidence type="ECO:0008006" key="4">
    <source>
        <dbReference type="Google" id="ProtNLM"/>
    </source>
</evidence>
<name>A0A7W5F033_9ACTN</name>
<accession>A0A7W5F033</accession>
<organism evidence="2 3">
    <name type="scientific">Streptomyces violarus</name>
    <dbReference type="NCBI Taxonomy" id="67380"/>
    <lineage>
        <taxon>Bacteria</taxon>
        <taxon>Bacillati</taxon>
        <taxon>Actinomycetota</taxon>
        <taxon>Actinomycetes</taxon>
        <taxon>Kitasatosporales</taxon>
        <taxon>Streptomycetaceae</taxon>
        <taxon>Streptomyces</taxon>
    </lineage>
</organism>
<evidence type="ECO:0000313" key="2">
    <source>
        <dbReference type="EMBL" id="MBB3075045.1"/>
    </source>
</evidence>
<keyword evidence="3" id="KW-1185">Reference proteome</keyword>
<feature type="signal peptide" evidence="1">
    <location>
        <begin position="1"/>
        <end position="25"/>
    </location>
</feature>
<gene>
    <name evidence="2" type="ORF">FHS41_001514</name>
</gene>
<keyword evidence="1" id="KW-0732">Signal</keyword>
<feature type="chain" id="PRO_5030747601" description="Secreted protein" evidence="1">
    <location>
        <begin position="26"/>
        <end position="145"/>
    </location>
</feature>